<evidence type="ECO:0000313" key="2">
    <source>
        <dbReference type="EMBL" id="WAQ97797.1"/>
    </source>
</evidence>
<reference evidence="2" key="1">
    <citation type="submission" date="2022-11" db="EMBL/GenBank/DDBJ databases">
        <title>Centuries of genome instability and evolution in soft-shell clam transmissible cancer (bioRxiv).</title>
        <authorList>
            <person name="Hart S.F.M."/>
            <person name="Yonemitsu M.A."/>
            <person name="Giersch R.M."/>
            <person name="Beal B.F."/>
            <person name="Arriagada G."/>
            <person name="Davis B.W."/>
            <person name="Ostrander E.A."/>
            <person name="Goff S.P."/>
            <person name="Metzger M.J."/>
        </authorList>
    </citation>
    <scope>NUCLEOTIDE SEQUENCE</scope>
    <source>
        <strain evidence="2">MELC-2E11</strain>
        <tissue evidence="2">Siphon/mantle</tissue>
    </source>
</reference>
<evidence type="ECO:0000256" key="1">
    <source>
        <dbReference type="ARBA" id="ARBA00022722"/>
    </source>
</evidence>
<keyword evidence="1" id="KW-0540">Nuclease</keyword>
<dbReference type="PANTHER" id="PTHR11046:SF25">
    <property type="match status" value="1"/>
</dbReference>
<dbReference type="PANTHER" id="PTHR11046">
    <property type="entry name" value="OLIGORIBONUCLEASE, MITOCHONDRIAL"/>
    <property type="match status" value="1"/>
</dbReference>
<sequence length="297" mass="34270">MTDETSKAGNKYMEARDTDGKLWVLGLREICTKSSHDTLYVFKEILDDIDYIGETANSEKSKQIMKHIVATMSDRAATETKFNRLLNEYRNSVLPLIREVYNDLDENESRTVSAFSIFFCGLHSLVHIAETSNKSLLNAEKGIFGENNVPTPDHGSFKHVTESGTTRLLPKLFLLKGMKSRAAIRGFLENKLHSLPLKQFRGSRFNILFPMRQKPRITTVASGTYIMFANNKTMDWLKSKDQKEKDHITARARKEGRQLLQRFRLRKVLIMQQQRQALEESLRKKTEAKLNKNKKLE</sequence>
<evidence type="ECO:0000313" key="3">
    <source>
        <dbReference type="Proteomes" id="UP001164746"/>
    </source>
</evidence>
<protein>
    <submittedName>
        <fullName evidence="2">Uncharacterized protein</fullName>
    </submittedName>
</protein>
<proteinExistence type="predicted"/>
<keyword evidence="3" id="KW-1185">Reference proteome</keyword>
<dbReference type="EMBL" id="CP111014">
    <property type="protein sequence ID" value="WAQ97797.1"/>
    <property type="molecule type" value="Genomic_DNA"/>
</dbReference>
<name>A0ABY7DJB7_MYAAR</name>
<dbReference type="Proteomes" id="UP001164746">
    <property type="component" value="Chromosome 3"/>
</dbReference>
<dbReference type="InterPro" id="IPR022894">
    <property type="entry name" value="Oligoribonuclease"/>
</dbReference>
<organism evidence="2 3">
    <name type="scientific">Mya arenaria</name>
    <name type="common">Soft-shell clam</name>
    <dbReference type="NCBI Taxonomy" id="6604"/>
    <lineage>
        <taxon>Eukaryota</taxon>
        <taxon>Metazoa</taxon>
        <taxon>Spiralia</taxon>
        <taxon>Lophotrochozoa</taxon>
        <taxon>Mollusca</taxon>
        <taxon>Bivalvia</taxon>
        <taxon>Autobranchia</taxon>
        <taxon>Heteroconchia</taxon>
        <taxon>Euheterodonta</taxon>
        <taxon>Imparidentia</taxon>
        <taxon>Neoheterodontei</taxon>
        <taxon>Myida</taxon>
        <taxon>Myoidea</taxon>
        <taxon>Myidae</taxon>
        <taxon>Mya</taxon>
    </lineage>
</organism>
<gene>
    <name evidence="2" type="ORF">MAR_022170</name>
</gene>
<accession>A0ABY7DJB7</accession>
<keyword evidence="1" id="KW-0378">Hydrolase</keyword>